<name>Q0UQV8_PHANO</name>
<evidence type="ECO:0000256" key="2">
    <source>
        <dbReference type="ARBA" id="ARBA00023277"/>
    </source>
</evidence>
<dbReference type="STRING" id="321614.Q0UQV8"/>
<feature type="region of interest" description="Disordered" evidence="3">
    <location>
        <begin position="30"/>
        <end position="82"/>
    </location>
</feature>
<dbReference type="InterPro" id="IPR036291">
    <property type="entry name" value="NAD(P)-bd_dom_sf"/>
</dbReference>
<dbReference type="AlphaFoldDB" id="Q0UQV8"/>
<dbReference type="InParanoid" id="Q0UQV8"/>
<proteinExistence type="predicted"/>
<accession>Q0UQV8</accession>
<organism evidence="5 6">
    <name type="scientific">Phaeosphaeria nodorum (strain SN15 / ATCC MYA-4574 / FGSC 10173)</name>
    <name type="common">Glume blotch fungus</name>
    <name type="synonym">Parastagonospora nodorum</name>
    <dbReference type="NCBI Taxonomy" id="321614"/>
    <lineage>
        <taxon>Eukaryota</taxon>
        <taxon>Fungi</taxon>
        <taxon>Dikarya</taxon>
        <taxon>Ascomycota</taxon>
        <taxon>Pezizomycotina</taxon>
        <taxon>Dothideomycetes</taxon>
        <taxon>Pleosporomycetidae</taxon>
        <taxon>Pleosporales</taxon>
        <taxon>Pleosporineae</taxon>
        <taxon>Phaeosphaeriaceae</taxon>
        <taxon>Parastagonospora</taxon>
    </lineage>
</organism>
<dbReference type="SUPFAM" id="SSF51735">
    <property type="entry name" value="NAD(P)-binding Rossmann-fold domains"/>
    <property type="match status" value="1"/>
</dbReference>
<keyword evidence="1" id="KW-0521">NADP</keyword>
<keyword evidence="2" id="KW-0119">Carbohydrate metabolism</keyword>
<dbReference type="EMBL" id="CH445332">
    <property type="protein sequence ID" value="EAT86920.1"/>
    <property type="molecule type" value="Genomic_DNA"/>
</dbReference>
<dbReference type="Pfam" id="PF01370">
    <property type="entry name" value="Epimerase"/>
    <property type="match status" value="1"/>
</dbReference>
<dbReference type="KEGG" id="pno:SNOG_05856"/>
<sequence length="354" mass="38621">MRARQARKARGKRVDKRLLQNDIRLILKAVSPLNQHESPHHRAQAASSARSSPKNSSPHPLPHPSSSQTFKEPPNPTSSTAVQCLGADLTDPKAAEALIAQEPDAVYILHGIMSSGSEANLELGLKVNFDSVRQLLDIIRVKRPGIKVVFTSSCAVFGRKAVGNTATETDIVPMPESSYGTQKLMVEFLVNDYSRRGLIDGRIVRLPTVFVRAGAPTAAASSFVSGIVREPVHGQGSELPVDPSIGIWLTSPRALAANLVHAIKAPKEKFGHYRQVLLPGYTATSGEILEALEKVCGKETRALVKEKRDETIQRIVLSWPAGYDTTRAKELGFEEDVGLEQTIRDFVEAEKQKS</sequence>
<evidence type="ECO:0000256" key="3">
    <source>
        <dbReference type="SAM" id="MobiDB-lite"/>
    </source>
</evidence>
<dbReference type="RefSeq" id="XP_001796252.1">
    <property type="nucleotide sequence ID" value="XM_001796200.1"/>
</dbReference>
<evidence type="ECO:0000313" key="5">
    <source>
        <dbReference type="EMBL" id="EAT86920.1"/>
    </source>
</evidence>
<dbReference type="Gene3D" id="3.40.50.720">
    <property type="entry name" value="NAD(P)-binding Rossmann-like Domain"/>
    <property type="match status" value="1"/>
</dbReference>
<dbReference type="Proteomes" id="UP000001055">
    <property type="component" value="Unassembled WGS sequence"/>
</dbReference>
<dbReference type="OMA" id="FGHFRQV"/>
<evidence type="ECO:0000259" key="4">
    <source>
        <dbReference type="Pfam" id="PF01370"/>
    </source>
</evidence>
<dbReference type="PANTHER" id="PTHR43103:SF3">
    <property type="entry name" value="ADP-L-GLYCERO-D-MANNO-HEPTOSE-6-EPIMERASE"/>
    <property type="match status" value="1"/>
</dbReference>
<dbReference type="VEuPathDB" id="FungiDB:JI435_058560"/>
<dbReference type="GeneID" id="5973129"/>
<reference evidence="6" key="1">
    <citation type="journal article" date="2007" name="Plant Cell">
        <title>Dothideomycete-plant interactions illuminated by genome sequencing and EST analysis of the wheat pathogen Stagonospora nodorum.</title>
        <authorList>
            <person name="Hane J.K."/>
            <person name="Lowe R.G."/>
            <person name="Solomon P.S."/>
            <person name="Tan K.C."/>
            <person name="Schoch C.L."/>
            <person name="Spatafora J.W."/>
            <person name="Crous P.W."/>
            <person name="Kodira C."/>
            <person name="Birren B.W."/>
            <person name="Galagan J.E."/>
            <person name="Torriani S.F."/>
            <person name="McDonald B.A."/>
            <person name="Oliver R.P."/>
        </authorList>
    </citation>
    <scope>NUCLEOTIDE SEQUENCE [LARGE SCALE GENOMIC DNA]</scope>
    <source>
        <strain evidence="6">SN15 / ATCC MYA-4574 / FGSC 10173</strain>
    </source>
</reference>
<dbReference type="Gene3D" id="3.90.25.10">
    <property type="entry name" value="UDP-galactose 4-epimerase, domain 1"/>
    <property type="match status" value="1"/>
</dbReference>
<dbReference type="InterPro" id="IPR001509">
    <property type="entry name" value="Epimerase_deHydtase"/>
</dbReference>
<dbReference type="eggNOG" id="KOG2774">
    <property type="taxonomic scope" value="Eukaryota"/>
</dbReference>
<dbReference type="HOGENOM" id="CLU_007383_19_0_1"/>
<feature type="compositionally biased region" description="Low complexity" evidence="3">
    <location>
        <begin position="44"/>
        <end position="58"/>
    </location>
</feature>
<protein>
    <recommendedName>
        <fullName evidence="4">NAD-dependent epimerase/dehydratase domain-containing protein</fullName>
    </recommendedName>
</protein>
<evidence type="ECO:0000256" key="1">
    <source>
        <dbReference type="ARBA" id="ARBA00022857"/>
    </source>
</evidence>
<dbReference type="PANTHER" id="PTHR43103">
    <property type="entry name" value="NUCLEOSIDE-DIPHOSPHATE-SUGAR EPIMERASE"/>
    <property type="match status" value="1"/>
</dbReference>
<feature type="domain" description="NAD-dependent epimerase/dehydratase" evidence="4">
    <location>
        <begin position="76"/>
        <end position="235"/>
    </location>
</feature>
<gene>
    <name evidence="5" type="ORF">SNOG_05856</name>
</gene>
<evidence type="ECO:0000313" key="6">
    <source>
        <dbReference type="Proteomes" id="UP000001055"/>
    </source>
</evidence>